<sequence length="193" mass="21750">MKYVSFLKATNFVHNLLINRIPEGSTVIDGTMGNGYDTLFLHEQVGEEGVVYAFDIQKLALERTKEMLIENNIAIDSNRIRLIHDGHENIGQYVKEPISVAMFNLGYLPNGDKEIITQNSTTIQALSAALSLLQARGIISIVIYYGHIGGLEEKQRLMDYVNNLNSSEYTVMQCSYLNKEKNPPIIVLIEKNK</sequence>
<keyword evidence="1" id="KW-0808">Transferase</keyword>
<proteinExistence type="predicted"/>
<dbReference type="InterPro" id="IPR029063">
    <property type="entry name" value="SAM-dependent_MTases_sf"/>
</dbReference>
<dbReference type="Proteomes" id="UP000199568">
    <property type="component" value="Unassembled WGS sequence"/>
</dbReference>
<dbReference type="STRING" id="426128.SAMN05660297_00263"/>
<dbReference type="Pfam" id="PF06962">
    <property type="entry name" value="rRNA_methylase"/>
    <property type="match status" value="1"/>
</dbReference>
<dbReference type="PANTHER" id="PTHR35276">
    <property type="entry name" value="S-ADENOSYL-L-METHIONINE-DEPENDENT METHYLTRANSFERASES SUPERFAMILY PROTEIN"/>
    <property type="match status" value="1"/>
</dbReference>
<accession>A0A1H9YJH1</accession>
<keyword evidence="2" id="KW-1185">Reference proteome</keyword>
<protein>
    <submittedName>
        <fullName evidence="1">Putative rRNA methylase</fullName>
    </submittedName>
</protein>
<evidence type="ECO:0000313" key="1">
    <source>
        <dbReference type="EMBL" id="SES69148.1"/>
    </source>
</evidence>
<reference evidence="1 2" key="1">
    <citation type="submission" date="2016-10" db="EMBL/GenBank/DDBJ databases">
        <authorList>
            <person name="de Groot N.N."/>
        </authorList>
    </citation>
    <scope>NUCLEOTIDE SEQUENCE [LARGE SCALE GENOMIC DNA]</scope>
    <source>
        <strain evidence="1 2">DSM 18979</strain>
    </source>
</reference>
<dbReference type="OrthoDB" id="9792989at2"/>
<keyword evidence="1" id="KW-0489">Methyltransferase</keyword>
<dbReference type="GO" id="GO:0008168">
    <property type="term" value="F:methyltransferase activity"/>
    <property type="evidence" value="ECO:0007669"/>
    <property type="project" value="UniProtKB-KW"/>
</dbReference>
<dbReference type="EMBL" id="FOHU01000001">
    <property type="protein sequence ID" value="SES69148.1"/>
    <property type="molecule type" value="Genomic_DNA"/>
</dbReference>
<dbReference type="SUPFAM" id="SSF53335">
    <property type="entry name" value="S-adenosyl-L-methionine-dependent methyltransferases"/>
    <property type="match status" value="1"/>
</dbReference>
<dbReference type="RefSeq" id="WP_090438114.1">
    <property type="nucleotide sequence ID" value="NZ_FOHU01000001.1"/>
</dbReference>
<dbReference type="PANTHER" id="PTHR35276:SF1">
    <property type="entry name" value="TRNA (MNM(5)S(2)U34)-METHYLTRANSFERASE, CHLOROPLASTIC"/>
    <property type="match status" value="1"/>
</dbReference>
<dbReference type="Gene3D" id="3.40.50.150">
    <property type="entry name" value="Vaccinia Virus protein VP39"/>
    <property type="match status" value="1"/>
</dbReference>
<evidence type="ECO:0000313" key="2">
    <source>
        <dbReference type="Proteomes" id="UP000199568"/>
    </source>
</evidence>
<name>A0A1H9YJH1_9FIRM</name>
<gene>
    <name evidence="1" type="ORF">SAMN05660297_00263</name>
</gene>
<dbReference type="InterPro" id="IPR010719">
    <property type="entry name" value="MnmM_MeTrfase"/>
</dbReference>
<dbReference type="GO" id="GO:0032259">
    <property type="term" value="P:methylation"/>
    <property type="evidence" value="ECO:0007669"/>
    <property type="project" value="UniProtKB-KW"/>
</dbReference>
<organism evidence="1 2">
    <name type="scientific">Natronincola peptidivorans</name>
    <dbReference type="NCBI Taxonomy" id="426128"/>
    <lineage>
        <taxon>Bacteria</taxon>
        <taxon>Bacillati</taxon>
        <taxon>Bacillota</taxon>
        <taxon>Clostridia</taxon>
        <taxon>Peptostreptococcales</taxon>
        <taxon>Natronincolaceae</taxon>
        <taxon>Natronincola</taxon>
    </lineage>
</organism>
<dbReference type="AlphaFoldDB" id="A0A1H9YJH1"/>